<keyword evidence="9" id="KW-0966">Cell projection</keyword>
<dbReference type="PANTHER" id="PTHR31598:SF1">
    <property type="entry name" value="DYNEIN REGULATORY COMPLEX PROTEIN 10"/>
    <property type="match status" value="1"/>
</dbReference>
<evidence type="ECO:0000256" key="1">
    <source>
        <dbReference type="ARBA" id="ARBA00003029"/>
    </source>
</evidence>
<dbReference type="AlphaFoldDB" id="A0A9J6C5J9"/>
<comment type="similarity">
    <text evidence="3">Belongs to the DRC10 family.</text>
</comment>
<evidence type="ECO:0000256" key="10">
    <source>
        <dbReference type="SAM" id="Coils"/>
    </source>
</evidence>
<comment type="subcellular location">
    <subcellularLocation>
        <location evidence="2">Cytoplasm</location>
        <location evidence="2">Cytoskeleton</location>
        <location evidence="2">Flagellum axoneme</location>
    </subcellularLocation>
</comment>
<keyword evidence="13" id="KW-1185">Reference proteome</keyword>
<evidence type="ECO:0000256" key="2">
    <source>
        <dbReference type="ARBA" id="ARBA00004611"/>
    </source>
</evidence>
<keyword evidence="7" id="KW-0969">Cilium</keyword>
<feature type="coiled-coil region" evidence="10">
    <location>
        <begin position="127"/>
        <end position="247"/>
    </location>
</feature>
<evidence type="ECO:0000256" key="6">
    <source>
        <dbReference type="ARBA" id="ARBA00022846"/>
    </source>
</evidence>
<gene>
    <name evidence="12" type="ORF">PVAND_007067</name>
</gene>
<evidence type="ECO:0000256" key="4">
    <source>
        <dbReference type="ARBA" id="ARBA00021752"/>
    </source>
</evidence>
<evidence type="ECO:0000256" key="11">
    <source>
        <dbReference type="SAM" id="MobiDB-lite"/>
    </source>
</evidence>
<evidence type="ECO:0000256" key="3">
    <source>
        <dbReference type="ARBA" id="ARBA00009071"/>
    </source>
</evidence>
<dbReference type="Proteomes" id="UP001107558">
    <property type="component" value="Chromosome 2"/>
</dbReference>
<dbReference type="EMBL" id="JADBJN010000002">
    <property type="protein sequence ID" value="KAG5677298.1"/>
    <property type="molecule type" value="Genomic_DNA"/>
</dbReference>
<keyword evidence="10" id="KW-0175">Coiled coil</keyword>
<sequence>MSEKNKDSLFEDENVLNFFKDTSLGKFLNENLSVSDIDQKLLAFGEAQTVIDDEPESDFDKRVNLIINVINKAFDEMNLILNDESLIDSHQFPSVKVFREYLNKYVKQITHLLKETESQRLKKIEIVRKIQRKIEIFERKIKTEVEKSKHPMKSLPEHYKSKIDESKELLAKMKELKQDANDDFHDYKFALITKIMKKEKNHEVEMKNLLKKENSLEAAYKNLLTNNKSAKKNMLEQKLKAEQALEAILLKFDNDIGSRVDEIEAIEGEIDAEKKKFELWKSTICVRQEAEYTRLMQEKEEEEARERAERLEQIRREHAAKVIQVGWRKYNKKRKKELMKQSKKTKNKKGYK</sequence>
<evidence type="ECO:0000256" key="7">
    <source>
        <dbReference type="ARBA" id="ARBA00023069"/>
    </source>
</evidence>
<reference evidence="12" key="1">
    <citation type="submission" date="2021-03" db="EMBL/GenBank/DDBJ databases">
        <title>Chromosome level genome of the anhydrobiotic midge Polypedilum vanderplanki.</title>
        <authorList>
            <person name="Yoshida Y."/>
            <person name="Kikawada T."/>
            <person name="Gusev O."/>
        </authorList>
    </citation>
    <scope>NUCLEOTIDE SEQUENCE</scope>
    <source>
        <strain evidence="12">NIAS01</strain>
        <tissue evidence="12">Whole body or cell culture</tissue>
    </source>
</reference>
<evidence type="ECO:0000256" key="9">
    <source>
        <dbReference type="ARBA" id="ARBA00023273"/>
    </source>
</evidence>
<keyword evidence="8" id="KW-0206">Cytoskeleton</keyword>
<protein>
    <recommendedName>
        <fullName evidence="4">Dynein regulatory complex protein 10</fullName>
    </recommendedName>
</protein>
<feature type="region of interest" description="Disordered" evidence="11">
    <location>
        <begin position="333"/>
        <end position="352"/>
    </location>
</feature>
<evidence type="ECO:0000313" key="13">
    <source>
        <dbReference type="Proteomes" id="UP001107558"/>
    </source>
</evidence>
<accession>A0A9J6C5J9</accession>
<comment type="caution">
    <text evidence="12">The sequence shown here is derived from an EMBL/GenBank/DDBJ whole genome shotgun (WGS) entry which is preliminary data.</text>
</comment>
<keyword evidence="5" id="KW-0963">Cytoplasm</keyword>
<organism evidence="12 13">
    <name type="scientific">Polypedilum vanderplanki</name>
    <name type="common">Sleeping chironomid midge</name>
    <dbReference type="NCBI Taxonomy" id="319348"/>
    <lineage>
        <taxon>Eukaryota</taxon>
        <taxon>Metazoa</taxon>
        <taxon>Ecdysozoa</taxon>
        <taxon>Arthropoda</taxon>
        <taxon>Hexapoda</taxon>
        <taxon>Insecta</taxon>
        <taxon>Pterygota</taxon>
        <taxon>Neoptera</taxon>
        <taxon>Endopterygota</taxon>
        <taxon>Diptera</taxon>
        <taxon>Nematocera</taxon>
        <taxon>Chironomoidea</taxon>
        <taxon>Chironomidae</taxon>
        <taxon>Chironominae</taxon>
        <taxon>Polypedilum</taxon>
        <taxon>Polypedilum</taxon>
    </lineage>
</organism>
<evidence type="ECO:0000256" key="5">
    <source>
        <dbReference type="ARBA" id="ARBA00022490"/>
    </source>
</evidence>
<comment type="function">
    <text evidence="1">Component of the nexin-dynein regulatory complex (N-DRC), a key regulator of ciliary/flagellar motility which maintains the alignment and integrity of the distal axoneme and regulates microtubule sliding in motile axonemes.</text>
</comment>
<proteinExistence type="inferred from homology"/>
<name>A0A9J6C5J9_POLVA</name>
<feature type="coiled-coil region" evidence="10">
    <location>
        <begin position="285"/>
        <end position="321"/>
    </location>
</feature>
<evidence type="ECO:0000256" key="8">
    <source>
        <dbReference type="ARBA" id="ARBA00023212"/>
    </source>
</evidence>
<evidence type="ECO:0000313" key="12">
    <source>
        <dbReference type="EMBL" id="KAG5677298.1"/>
    </source>
</evidence>
<keyword evidence="6" id="KW-0282">Flagellum</keyword>
<dbReference type="InterPro" id="IPR042815">
    <property type="entry name" value="DRC10"/>
</dbReference>
<dbReference type="PANTHER" id="PTHR31598">
    <property type="entry name" value="IQ DOMAIN-CONTAINING PROTEIN D"/>
    <property type="match status" value="1"/>
</dbReference>